<feature type="region of interest" description="Disordered" evidence="1">
    <location>
        <begin position="498"/>
        <end position="540"/>
    </location>
</feature>
<reference evidence="3" key="2">
    <citation type="submission" date="2025-08" db="UniProtKB">
        <authorList>
            <consortium name="RefSeq"/>
        </authorList>
    </citation>
    <scope>IDENTIFICATION</scope>
</reference>
<dbReference type="PANTHER" id="PTHR34962">
    <property type="entry name" value="EMBRYO DEFECTIVE 1703-RELATED"/>
    <property type="match status" value="1"/>
</dbReference>
<keyword evidence="2" id="KW-1185">Reference proteome</keyword>
<gene>
    <name evidence="3" type="primary">LOC103332203</name>
</gene>
<evidence type="ECO:0000256" key="1">
    <source>
        <dbReference type="SAM" id="MobiDB-lite"/>
    </source>
</evidence>
<feature type="region of interest" description="Disordered" evidence="1">
    <location>
        <begin position="861"/>
        <end position="890"/>
    </location>
</feature>
<dbReference type="Proteomes" id="UP000694861">
    <property type="component" value="Linkage group LG5"/>
</dbReference>
<protein>
    <submittedName>
        <fullName evidence="3">Uncharacterized protein LOC103332203</fullName>
    </submittedName>
</protein>
<feature type="region of interest" description="Disordered" evidence="1">
    <location>
        <begin position="637"/>
        <end position="674"/>
    </location>
</feature>
<accession>A0ABM0P1Q5</accession>
<feature type="compositionally biased region" description="Polar residues" evidence="1">
    <location>
        <begin position="861"/>
        <end position="879"/>
    </location>
</feature>
<proteinExistence type="predicted"/>
<organism evidence="2 3">
    <name type="scientific">Prunus mume</name>
    <name type="common">Japanese apricot</name>
    <name type="synonym">Armeniaca mume</name>
    <dbReference type="NCBI Taxonomy" id="102107"/>
    <lineage>
        <taxon>Eukaryota</taxon>
        <taxon>Viridiplantae</taxon>
        <taxon>Streptophyta</taxon>
        <taxon>Embryophyta</taxon>
        <taxon>Tracheophyta</taxon>
        <taxon>Spermatophyta</taxon>
        <taxon>Magnoliopsida</taxon>
        <taxon>eudicotyledons</taxon>
        <taxon>Gunneridae</taxon>
        <taxon>Pentapetalae</taxon>
        <taxon>rosids</taxon>
        <taxon>fabids</taxon>
        <taxon>Rosales</taxon>
        <taxon>Rosaceae</taxon>
        <taxon>Amygdaloideae</taxon>
        <taxon>Amygdaleae</taxon>
        <taxon>Prunus</taxon>
    </lineage>
</organism>
<evidence type="ECO:0000313" key="2">
    <source>
        <dbReference type="Proteomes" id="UP000694861"/>
    </source>
</evidence>
<feature type="compositionally biased region" description="Basic residues" evidence="1">
    <location>
        <begin position="1175"/>
        <end position="1193"/>
    </location>
</feature>
<name>A0ABM0P1Q5_PRUMU</name>
<feature type="region of interest" description="Disordered" evidence="1">
    <location>
        <begin position="709"/>
        <end position="735"/>
    </location>
</feature>
<dbReference type="GeneID" id="103332203"/>
<feature type="compositionally biased region" description="Polar residues" evidence="1">
    <location>
        <begin position="511"/>
        <end position="520"/>
    </location>
</feature>
<dbReference type="PANTHER" id="PTHR34962:SF1">
    <property type="entry name" value="EMBRYO DEFECTIVE 1703-RELATED"/>
    <property type="match status" value="1"/>
</dbReference>
<evidence type="ECO:0000313" key="3">
    <source>
        <dbReference type="RefSeq" id="XP_008233144.2"/>
    </source>
</evidence>
<sequence>MEVFYSSTPTNRKILSLNSPFLTNFPAKSWNKKNPCRYNIPSFGFHKNPSFSIYLLSCHSTKFRALAHFGRPMSRRNSLRKKLIDEQKVNQISVPLNPSSDFQFLNNNFDDTVSPLEKVNYDSVKESEFSNEVVADDSSVAETSSVKEPNAKSLGDSVLLSKLDSWMEQYKRDTEYWGIGSGHIFTVNQDSDGNVKVVSVNEDEILRRSRVERLELEDSAEVNLKILQAESLAREMESGKNVIARNSSVAKFVVEGEDSGFMKGIRGFSFRPEFLPKISRFGRLVLYGFIALWALKKLFTFGNKEERYSELDKEMMRRKIKSRKEKEMLEKGSVEVVQASSELPLGPFKKPSIDKQELMKAIMRENLSNGNLALQDSSTSMIVAENTDFDDKVQEIRNMARQAREIEGREHSLVGTDRKEIQTVNDEISDETVNDKLSDEIVHDEILDEIKVVKQHEEEGANTLTNRLNGDCRQTKGSGDTASLEKLDCAKDGDIQTSSIPHIEVSDDRQSTNQDVSGSEHNLHLTDDSPFRESNKPKNSYIQVKPRVIRSVKEAREYLSKTRDKIKLNEEPQFEPVTGSDALVRLQSDEDSGNNVSQGPVMVNNIFAPEVPDRASDSPSMENACEHCDLKDKKFDDKKIDKPDETEKRYIRDDVQKQQVSLDHESNDSDSITEPSVKYENWMEENFNEFEPIAKKIGVGFRDNYMVSREKGDQQSSMSSDMKHLGSNEEDDSELEWMKDDSLREIVLQVRENELGGRDPFYMMDAEDKDAFFKGLEKKVEKENKKLSKLHEWLHSNIENLDYGAEGISLYDPPEKIIPRWKGPPLEKSPEFLNYFQEQRNAIFAGNDGISVKKDEQNILQKSTESQSHENIATSSVVSDPNKKDNRNSKIFIEGSDGSVRAGKKSGKEFWQHTKKWSRGFLESYNAETDPEIKATMRDMGKGLDRWITEKEIQEAADLMNKMPEKNKKFMEKKLSKLKREMELFGPQAVVSKYREYAEDKKEDYLWWLDLPYVLCIELYTVDNEEQRIGFYSLEMAADLELEPKPYHVIAFEDTNDCKNLGYIIQAQMDMFGNGHAFVVAQPPKDVFREARANGFGVTVIRKGEVQLNVDQTLEEVEEQITEIGSKIYHDKIMQERSMDISSLMKGVFGFSGKPTKRTRSKRTMKTAIGFGGKPAKRKRSKQTLKKPSKKER</sequence>
<feature type="compositionally biased region" description="Basic and acidic residues" evidence="1">
    <location>
        <begin position="521"/>
        <end position="536"/>
    </location>
</feature>
<feature type="compositionally biased region" description="Basic residues" evidence="1">
    <location>
        <begin position="1155"/>
        <end position="1165"/>
    </location>
</feature>
<feature type="region of interest" description="Disordered" evidence="1">
    <location>
        <begin position="1152"/>
        <end position="1193"/>
    </location>
</feature>
<dbReference type="RefSeq" id="XP_008233144.2">
    <property type="nucleotide sequence ID" value="XM_008234922.2"/>
</dbReference>
<reference evidence="2" key="1">
    <citation type="journal article" date="2012" name="Nat. Commun.">
        <title>The genome of Prunus mume.</title>
        <authorList>
            <person name="Zhang Q."/>
            <person name="Chen W."/>
            <person name="Sun L."/>
            <person name="Zhao F."/>
            <person name="Huang B."/>
            <person name="Yang W."/>
            <person name="Tao Y."/>
            <person name="Wang J."/>
            <person name="Yuan Z."/>
            <person name="Fan G."/>
            <person name="Xing Z."/>
            <person name="Han C."/>
            <person name="Pan H."/>
            <person name="Zhong X."/>
            <person name="Shi W."/>
            <person name="Liang X."/>
            <person name="Du D."/>
            <person name="Sun F."/>
            <person name="Xu Z."/>
            <person name="Hao R."/>
            <person name="Lv T."/>
            <person name="Lv Y."/>
            <person name="Zheng Z."/>
            <person name="Sun M."/>
            <person name="Luo L."/>
            <person name="Cai M."/>
            <person name="Gao Y."/>
            <person name="Wang J."/>
            <person name="Yin Y."/>
            <person name="Xu X."/>
            <person name="Cheng T."/>
            <person name="Wang J."/>
        </authorList>
    </citation>
    <scope>NUCLEOTIDE SEQUENCE [LARGE SCALE GENOMIC DNA]</scope>
</reference>
<feature type="compositionally biased region" description="Basic and acidic residues" evidence="1">
    <location>
        <begin position="637"/>
        <end position="667"/>
    </location>
</feature>